<proteinExistence type="predicted"/>
<feature type="compositionally biased region" description="Basic and acidic residues" evidence="1">
    <location>
        <begin position="119"/>
        <end position="130"/>
    </location>
</feature>
<feature type="compositionally biased region" description="Polar residues" evidence="1">
    <location>
        <begin position="504"/>
        <end position="520"/>
    </location>
</feature>
<feature type="compositionally biased region" description="Basic and acidic residues" evidence="1">
    <location>
        <begin position="207"/>
        <end position="227"/>
    </location>
</feature>
<evidence type="ECO:0000256" key="2">
    <source>
        <dbReference type="SAM" id="SignalP"/>
    </source>
</evidence>
<dbReference type="AlphaFoldDB" id="A0AA85JIB4"/>
<feature type="compositionally biased region" description="Polar residues" evidence="1">
    <location>
        <begin position="270"/>
        <end position="286"/>
    </location>
</feature>
<accession>A0AA85JIB4</accession>
<organism evidence="3 4">
    <name type="scientific">Trichobilharzia regenti</name>
    <name type="common">Nasal bird schistosome</name>
    <dbReference type="NCBI Taxonomy" id="157069"/>
    <lineage>
        <taxon>Eukaryota</taxon>
        <taxon>Metazoa</taxon>
        <taxon>Spiralia</taxon>
        <taxon>Lophotrochozoa</taxon>
        <taxon>Platyhelminthes</taxon>
        <taxon>Trematoda</taxon>
        <taxon>Digenea</taxon>
        <taxon>Strigeidida</taxon>
        <taxon>Schistosomatoidea</taxon>
        <taxon>Schistosomatidae</taxon>
        <taxon>Trichobilharzia</taxon>
    </lineage>
</organism>
<sequence length="767" mass="83284">MKTISILLTTHLFLSITLAASIDGQSVNGGMYTYNNSVSLPIPLSIENNSSQNNMNNIPNKKDVESIAASKPSSDDDDDAVSQFQMPFLILDKSLEQLQHTIQREISHNQPSQIETSEMEGKSNKNLDEHNNSTQHQFILQIQGPNQKQLAVQTQHASNQNIKPKRVQTQIQYAQQIYQPISGTNESKESSNIYQEQLQKPISTSETHQKIENEKNEIHKNEQTQRNIENKTIKTVGHQLSHNSQQPGPLPMIPVLGPDVDGMNPPPHQMNASPVGQPPSHNSQQPGPLPMIPVLGPDVDGMNPPPHQMNASPVGQPPSHNSQQPGPLPMIPVLGPDVDGMNPPPHQMNASPVGQPPSHNSQQPGPLPMIPVLGPDVDGMNPPPHQMNASPVGQPPSHNSQQPGPLPMIPVLGPDVDGMNPPPHQMNASPVGQPPSHNSQQPGPFPMIPVLGPDVDGMNPPPHQMNASPVGQPPSHNSQQPGPLPMIPVLGPDVDGMNPPPHQMNASPVGQPPSHNSQQPGPLPMIPVLGPDVDGMNPPPHQMNASPVGQPPSHNSQQPGPLPMIPVLGPDVDGMNPPPHQMNASPVGETPSHNSQRSAVCNFTDMINASILNDTFSLVSLFGNISHSSKSAIYLLVFSLIRNNRNFSGLMPTVGVRPSSVSSLNISSSQVPNPFSFIRDIFSVFANFFPHNEINDGLVNSFSSMGDDKCSTEECHQLRDHLTSSFQWNKAFIVDLYKSCKNSKLLTERNSYFVKLFRSFCDNYFSF</sequence>
<keyword evidence="3" id="KW-1185">Reference proteome</keyword>
<evidence type="ECO:0000313" key="3">
    <source>
        <dbReference type="Proteomes" id="UP000050795"/>
    </source>
</evidence>
<feature type="region of interest" description="Disordered" evidence="1">
    <location>
        <begin position="108"/>
        <end position="130"/>
    </location>
</feature>
<feature type="compositionally biased region" description="Polar residues" evidence="1">
    <location>
        <begin position="426"/>
        <end position="442"/>
    </location>
</feature>
<feature type="region of interest" description="Disordered" evidence="1">
    <location>
        <begin position="183"/>
        <end position="227"/>
    </location>
</feature>
<name>A0AA85JIB4_TRIRE</name>
<reference evidence="3" key="1">
    <citation type="submission" date="2022-06" db="EMBL/GenBank/DDBJ databases">
        <authorList>
            <person name="Berger JAMES D."/>
            <person name="Berger JAMES D."/>
        </authorList>
    </citation>
    <scope>NUCLEOTIDE SEQUENCE [LARGE SCALE GENOMIC DNA]</scope>
</reference>
<feature type="region of interest" description="Disordered" evidence="1">
    <location>
        <begin position="239"/>
        <end position="596"/>
    </location>
</feature>
<feature type="compositionally biased region" description="Polar residues" evidence="1">
    <location>
        <begin position="387"/>
        <end position="403"/>
    </location>
</feature>
<protein>
    <submittedName>
        <fullName evidence="4">Uncharacterized protein</fullName>
    </submittedName>
</protein>
<feature type="compositionally biased region" description="Polar residues" evidence="1">
    <location>
        <begin position="465"/>
        <end position="481"/>
    </location>
</feature>
<evidence type="ECO:0000313" key="4">
    <source>
        <dbReference type="WBParaSite" id="TREG1_22070.1"/>
    </source>
</evidence>
<feature type="compositionally biased region" description="Polar residues" evidence="1">
    <location>
        <begin position="543"/>
        <end position="559"/>
    </location>
</feature>
<feature type="compositionally biased region" description="Polar residues" evidence="1">
    <location>
        <begin position="348"/>
        <end position="364"/>
    </location>
</feature>
<reference evidence="4" key="2">
    <citation type="submission" date="2023-11" db="UniProtKB">
        <authorList>
            <consortium name="WormBaseParasite"/>
        </authorList>
    </citation>
    <scope>IDENTIFICATION</scope>
</reference>
<feature type="compositionally biased region" description="Polar residues" evidence="1">
    <location>
        <begin position="309"/>
        <end position="325"/>
    </location>
</feature>
<feature type="signal peptide" evidence="2">
    <location>
        <begin position="1"/>
        <end position="19"/>
    </location>
</feature>
<keyword evidence="2" id="KW-0732">Signal</keyword>
<dbReference type="WBParaSite" id="TREG1_22070.1">
    <property type="protein sequence ID" value="TREG1_22070.1"/>
    <property type="gene ID" value="TREG1_22070"/>
</dbReference>
<dbReference type="Proteomes" id="UP000050795">
    <property type="component" value="Unassembled WGS sequence"/>
</dbReference>
<feature type="compositionally biased region" description="Polar residues" evidence="1">
    <location>
        <begin position="183"/>
        <end position="206"/>
    </location>
</feature>
<evidence type="ECO:0000256" key="1">
    <source>
        <dbReference type="SAM" id="MobiDB-lite"/>
    </source>
</evidence>
<feature type="chain" id="PRO_5041718149" evidence="2">
    <location>
        <begin position="20"/>
        <end position="767"/>
    </location>
</feature>